<comment type="similarity">
    <text evidence="3">Belongs to the mitochondrion-specific ribosomal protein mS38 family.</text>
</comment>
<evidence type="ECO:0000256" key="5">
    <source>
        <dbReference type="SAM" id="MobiDB-lite"/>
    </source>
</evidence>
<reference evidence="7 8" key="1">
    <citation type="submission" date="2024-02" db="EMBL/GenBank/DDBJ databases">
        <title>Discinaceae phylogenomics.</title>
        <authorList>
            <person name="Dirks A.C."/>
            <person name="James T.Y."/>
        </authorList>
    </citation>
    <scope>NUCLEOTIDE SEQUENCE [LARGE SCALE GENOMIC DNA]</scope>
    <source>
        <strain evidence="7 8">ACD0624</strain>
    </source>
</reference>
<name>A0ABR3GKU2_9PEZI</name>
<organism evidence="7 8">
    <name type="scientific">Discina gigas</name>
    <dbReference type="NCBI Taxonomy" id="1032678"/>
    <lineage>
        <taxon>Eukaryota</taxon>
        <taxon>Fungi</taxon>
        <taxon>Dikarya</taxon>
        <taxon>Ascomycota</taxon>
        <taxon>Pezizomycotina</taxon>
        <taxon>Pezizomycetes</taxon>
        <taxon>Pezizales</taxon>
        <taxon>Discinaceae</taxon>
        <taxon>Discina</taxon>
    </lineage>
</organism>
<dbReference type="Pfam" id="PF08213">
    <property type="entry name" value="COX24_C"/>
    <property type="match status" value="1"/>
</dbReference>
<evidence type="ECO:0000313" key="8">
    <source>
        <dbReference type="Proteomes" id="UP001447188"/>
    </source>
</evidence>
<dbReference type="EMBL" id="JBBBZM010000048">
    <property type="protein sequence ID" value="KAL0636547.1"/>
    <property type="molecule type" value="Genomic_DNA"/>
</dbReference>
<feature type="compositionally biased region" description="Basic residues" evidence="5">
    <location>
        <begin position="236"/>
        <end position="259"/>
    </location>
</feature>
<comment type="caution">
    <text evidence="7">The sequence shown here is derived from an EMBL/GenBank/DDBJ whole genome shotgun (WGS) entry which is preliminary data.</text>
</comment>
<proteinExistence type="inferred from homology"/>
<evidence type="ECO:0000256" key="2">
    <source>
        <dbReference type="ARBA" id="ARBA00023128"/>
    </source>
</evidence>
<feature type="domain" description="Ribosomal protein mS38 C-terminal" evidence="6">
    <location>
        <begin position="231"/>
        <end position="264"/>
    </location>
</feature>
<keyword evidence="8" id="KW-1185">Reference proteome</keyword>
<feature type="region of interest" description="Disordered" evidence="5">
    <location>
        <begin position="208"/>
        <end position="267"/>
    </location>
</feature>
<dbReference type="InterPro" id="IPR013177">
    <property type="entry name" value="Ribosomal_mS38_C"/>
</dbReference>
<keyword evidence="2" id="KW-0496">Mitochondrion</keyword>
<evidence type="ECO:0000259" key="6">
    <source>
        <dbReference type="SMART" id="SM01155"/>
    </source>
</evidence>
<feature type="compositionally biased region" description="Basic and acidic residues" evidence="5">
    <location>
        <begin position="208"/>
        <end position="218"/>
    </location>
</feature>
<evidence type="ECO:0000313" key="7">
    <source>
        <dbReference type="EMBL" id="KAL0636547.1"/>
    </source>
</evidence>
<protein>
    <recommendedName>
        <fullName evidence="4">Small ribosomal subunit protein mS38</fullName>
    </recommendedName>
</protein>
<dbReference type="Proteomes" id="UP001447188">
    <property type="component" value="Unassembled WGS sequence"/>
</dbReference>
<evidence type="ECO:0000256" key="1">
    <source>
        <dbReference type="ARBA" id="ARBA00004173"/>
    </source>
</evidence>
<comment type="subcellular location">
    <subcellularLocation>
        <location evidence="1">Mitochondrion</location>
    </subcellularLocation>
</comment>
<dbReference type="SMART" id="SM01155">
    <property type="entry name" value="DUF1713"/>
    <property type="match status" value="1"/>
</dbReference>
<evidence type="ECO:0000256" key="3">
    <source>
        <dbReference type="ARBA" id="ARBA00035647"/>
    </source>
</evidence>
<sequence length="267" mass="29882">MRRAGRAGLKTIKAPSGAMKEGSRVPVVPSTDHLHPADVAISTFFAQHRPVSISHVVPLSYSETSFDSIFARRKLHPIHDSRFSNSARIASDFEALESAAESGGLDPVIRTAGSSGGSASHNQINANSSIQLPEHLLQLSRKYMPFHPPPPPTPHTAFVRPTPRTRVRMPKVQQKMIHAVPSTPQGGTAMFTSNEMDMPFLTRLMIRERDSGEPSTREEVEEPEGDRGTMQALSVKRLRKLRMKKHKLKKLRKRTRNLRRRVESHSR</sequence>
<dbReference type="PANTHER" id="PTHR32035">
    <property type="entry name" value="AURORA KINASE A-INTERACTING PROTEIN"/>
    <property type="match status" value="1"/>
</dbReference>
<accession>A0ABR3GKU2</accession>
<gene>
    <name evidence="7" type="ORF">Q9L58_004501</name>
</gene>
<dbReference type="PANTHER" id="PTHR32035:SF3">
    <property type="entry name" value="SMALL RIBOSOMAL SUBUNIT PROTEIN MS38"/>
    <property type="match status" value="1"/>
</dbReference>
<evidence type="ECO:0000256" key="4">
    <source>
        <dbReference type="ARBA" id="ARBA00035682"/>
    </source>
</evidence>